<gene>
    <name evidence="8" type="ORF">FM110_07695</name>
</gene>
<evidence type="ECO:0000256" key="1">
    <source>
        <dbReference type="ARBA" id="ARBA00022475"/>
    </source>
</evidence>
<reference evidence="8 9" key="1">
    <citation type="submission" date="2017-02" db="EMBL/GenBank/DDBJ databases">
        <authorList>
            <person name="Peterson S.W."/>
        </authorList>
    </citation>
    <scope>NUCLEOTIDE SEQUENCE [LARGE SCALE GENOMIC DNA]</scope>
    <source>
        <strain evidence="8 9">CIP104813</strain>
    </source>
</reference>
<keyword evidence="4 6" id="KW-0472">Membrane</keyword>
<name>A0A1X6X1B0_9MICO</name>
<feature type="domain" description="Lipopolysaccharide assembly protein A" evidence="7">
    <location>
        <begin position="72"/>
        <end position="129"/>
    </location>
</feature>
<dbReference type="InterPro" id="IPR010445">
    <property type="entry name" value="LapA_dom"/>
</dbReference>
<feature type="compositionally biased region" description="Basic and acidic residues" evidence="5">
    <location>
        <begin position="18"/>
        <end position="44"/>
    </location>
</feature>
<dbReference type="OrthoDB" id="4427099at2"/>
<keyword evidence="2 6" id="KW-0812">Transmembrane</keyword>
<evidence type="ECO:0000256" key="6">
    <source>
        <dbReference type="SAM" id="Phobius"/>
    </source>
</evidence>
<dbReference type="Pfam" id="PF06305">
    <property type="entry name" value="LapA_dom"/>
    <property type="match status" value="1"/>
</dbReference>
<dbReference type="AlphaFoldDB" id="A0A1X6X1B0"/>
<proteinExistence type="predicted"/>
<dbReference type="RefSeq" id="WP_087104195.1">
    <property type="nucleotide sequence ID" value="NZ_FWFG01000068.1"/>
</dbReference>
<evidence type="ECO:0000256" key="2">
    <source>
        <dbReference type="ARBA" id="ARBA00022692"/>
    </source>
</evidence>
<keyword evidence="9" id="KW-1185">Reference proteome</keyword>
<evidence type="ECO:0000313" key="8">
    <source>
        <dbReference type="EMBL" id="SLM92211.1"/>
    </source>
</evidence>
<keyword evidence="3 6" id="KW-1133">Transmembrane helix</keyword>
<sequence>MTEFDDRQAPVSDAPADPAHDAGRDARAQRDRELSQQLPDDAKKGGSRTAGIWIALILGAIVLVLLLIFVIQNSASTQFEYFGATFQLPLGVAMLLAAIAGALVMALVGTVRIIQMSWEMRRLRKNQKAFRNLVQGD</sequence>
<organism evidence="8 9">
    <name type="scientific">Brachybacterium nesterenkovii</name>
    <dbReference type="NCBI Taxonomy" id="47847"/>
    <lineage>
        <taxon>Bacteria</taxon>
        <taxon>Bacillati</taxon>
        <taxon>Actinomycetota</taxon>
        <taxon>Actinomycetes</taxon>
        <taxon>Micrococcales</taxon>
        <taxon>Dermabacteraceae</taxon>
        <taxon>Brachybacterium</taxon>
    </lineage>
</organism>
<dbReference type="GO" id="GO:0005886">
    <property type="term" value="C:plasma membrane"/>
    <property type="evidence" value="ECO:0007669"/>
    <property type="project" value="InterPro"/>
</dbReference>
<evidence type="ECO:0000256" key="4">
    <source>
        <dbReference type="ARBA" id="ARBA00023136"/>
    </source>
</evidence>
<evidence type="ECO:0000256" key="5">
    <source>
        <dbReference type="SAM" id="MobiDB-lite"/>
    </source>
</evidence>
<feature type="region of interest" description="Disordered" evidence="5">
    <location>
        <begin position="1"/>
        <end position="46"/>
    </location>
</feature>
<feature type="transmembrane region" description="Helical" evidence="6">
    <location>
        <begin position="91"/>
        <end position="114"/>
    </location>
</feature>
<feature type="transmembrane region" description="Helical" evidence="6">
    <location>
        <begin position="50"/>
        <end position="71"/>
    </location>
</feature>
<protein>
    <submittedName>
        <fullName evidence="8">POSSIBLE CONSERVED MEMBRANE PROTEIN</fullName>
    </submittedName>
</protein>
<evidence type="ECO:0000259" key="7">
    <source>
        <dbReference type="Pfam" id="PF06305"/>
    </source>
</evidence>
<dbReference type="Proteomes" id="UP000195981">
    <property type="component" value="Unassembled WGS sequence"/>
</dbReference>
<accession>A0A1X6X1B0</accession>
<evidence type="ECO:0000313" key="9">
    <source>
        <dbReference type="Proteomes" id="UP000195981"/>
    </source>
</evidence>
<dbReference type="EMBL" id="FWFG01000068">
    <property type="protein sequence ID" value="SLM92211.1"/>
    <property type="molecule type" value="Genomic_DNA"/>
</dbReference>
<keyword evidence="1" id="KW-1003">Cell membrane</keyword>
<evidence type="ECO:0000256" key="3">
    <source>
        <dbReference type="ARBA" id="ARBA00022989"/>
    </source>
</evidence>